<evidence type="ECO:0000313" key="2">
    <source>
        <dbReference type="Proteomes" id="UP001310248"/>
    </source>
</evidence>
<reference evidence="1 2" key="2">
    <citation type="submission" date="2023-12" db="EMBL/GenBank/DDBJ databases">
        <authorList>
            <consortium name="Cladostephus spongiosus"/>
            <person name="Lorente B."/>
            <person name="Cabral C."/>
            <person name="Frias J."/>
            <person name="Faria J."/>
            <person name="Toubarro D."/>
        </authorList>
    </citation>
    <scope>NUCLEOTIDE SEQUENCE [LARGE SCALE GENOMIC DNA]</scope>
    <source>
        <strain evidence="1 2">ZMCS4</strain>
    </source>
</reference>
<name>A0ABU7G065_9ALTE</name>
<accession>A0ABU7G065</accession>
<organism evidence="1 2">
    <name type="scientific">Agarivorans aestuarii</name>
    <dbReference type="NCBI Taxonomy" id="1563703"/>
    <lineage>
        <taxon>Bacteria</taxon>
        <taxon>Pseudomonadati</taxon>
        <taxon>Pseudomonadota</taxon>
        <taxon>Gammaproteobacteria</taxon>
        <taxon>Alteromonadales</taxon>
        <taxon>Alteromonadaceae</taxon>
        <taxon>Agarivorans</taxon>
    </lineage>
</organism>
<dbReference type="InterPro" id="IPR040632">
    <property type="entry name" value="Sulfotransfer_4"/>
</dbReference>
<evidence type="ECO:0000313" key="1">
    <source>
        <dbReference type="EMBL" id="MEE1672817.1"/>
    </source>
</evidence>
<dbReference type="RefSeq" id="WP_329774236.1">
    <property type="nucleotide sequence ID" value="NZ_JAYDYW010000004.1"/>
</dbReference>
<dbReference type="Proteomes" id="UP001310248">
    <property type="component" value="Unassembled WGS sequence"/>
</dbReference>
<keyword evidence="2" id="KW-1185">Reference proteome</keyword>
<proteinExistence type="predicted"/>
<dbReference type="SUPFAM" id="SSF52540">
    <property type="entry name" value="P-loop containing nucleoside triphosphate hydrolases"/>
    <property type="match status" value="1"/>
</dbReference>
<gene>
    <name evidence="1" type="ORF">SNR37_002227</name>
</gene>
<dbReference type="Gene3D" id="3.40.50.300">
    <property type="entry name" value="P-loop containing nucleotide triphosphate hydrolases"/>
    <property type="match status" value="1"/>
</dbReference>
<protein>
    <submittedName>
        <fullName evidence="1">Sulfotransferase</fullName>
    </submittedName>
</protein>
<dbReference type="Pfam" id="PF17784">
    <property type="entry name" value="Sulfotransfer_4"/>
    <property type="match status" value="1"/>
</dbReference>
<reference evidence="2" key="1">
    <citation type="submission" date="2023-07" db="EMBL/GenBank/DDBJ databases">
        <title>Draft genome sequence of Agarivorans aestuarii strain ZMCS4, a CAZymes producing bacteria isolated from the marine brown algae Clodostephus spongiosus.</title>
        <authorList>
            <person name="Lorente B."/>
            <person name="Cabral C."/>
            <person name="Frias J."/>
            <person name="Faria J."/>
            <person name="Toubarro D."/>
        </authorList>
    </citation>
    <scope>NUCLEOTIDE SEQUENCE [LARGE SCALE GENOMIC DNA]</scope>
    <source>
        <strain evidence="2">ZMCS4</strain>
    </source>
</reference>
<dbReference type="EMBL" id="JAYDYW010000004">
    <property type="protein sequence ID" value="MEE1672817.1"/>
    <property type="molecule type" value="Genomic_DNA"/>
</dbReference>
<comment type="caution">
    <text evidence="1">The sequence shown here is derived from an EMBL/GenBank/DDBJ whole genome shotgun (WGS) entry which is preliminary data.</text>
</comment>
<sequence length="264" mass="31554">MKIFQIGFNKCGTGSLHKFFIKNELKSIHYDSGRLAKTIFENFENDRDLLFGCDGYDAYSDMELLTNEKFISVAESLFKELYNQYPDSVFILNTRDVDSWVNSRLKHNKGTYLSRYRSLLDVTSDQIIKYWKEEYYKHISNVQAFFENKTSANFIHLRIDEDCPSRLGDYLSRLGYKITVPELPHFHQTKFSDKQANYVNVNYILDAACVIEEQDLRLRLYKKAYELDEDNFYCRNKISLLSKYNRFYFFWIKVKNRLVREKDS</sequence>
<dbReference type="InterPro" id="IPR027417">
    <property type="entry name" value="P-loop_NTPase"/>
</dbReference>